<feature type="transmembrane region" description="Helical" evidence="9">
    <location>
        <begin position="386"/>
        <end position="404"/>
    </location>
</feature>
<name>A0A073IVD8_9BACT</name>
<dbReference type="AlphaFoldDB" id="A0A073IVD8"/>
<reference evidence="11 12" key="1">
    <citation type="submission" date="2014-04" db="EMBL/GenBank/DDBJ databases">
        <title>Draft Genome Sequence of Synergistes jonesii.</title>
        <authorList>
            <person name="Coil D.A."/>
            <person name="Eisen J.A."/>
            <person name="Holland-Moritz H.E."/>
        </authorList>
    </citation>
    <scope>NUCLEOTIDE SEQUENCE [LARGE SCALE GENOMIC DNA]</scope>
    <source>
        <strain evidence="11 12">78-1</strain>
    </source>
</reference>
<dbReference type="GeneID" id="90982500"/>
<organism evidence="11 12">
    <name type="scientific">Synergistes jonesii</name>
    <dbReference type="NCBI Taxonomy" id="2754"/>
    <lineage>
        <taxon>Bacteria</taxon>
        <taxon>Thermotogati</taxon>
        <taxon>Synergistota</taxon>
        <taxon>Synergistia</taxon>
        <taxon>Synergistales</taxon>
        <taxon>Synergistaceae</taxon>
        <taxon>Synergistes</taxon>
    </lineage>
</organism>
<dbReference type="GO" id="GO:0015297">
    <property type="term" value="F:antiporter activity"/>
    <property type="evidence" value="ECO:0007669"/>
    <property type="project" value="UniProtKB-KW"/>
</dbReference>
<evidence type="ECO:0000256" key="4">
    <source>
        <dbReference type="ARBA" id="ARBA00022475"/>
    </source>
</evidence>
<dbReference type="InterPro" id="IPR052180">
    <property type="entry name" value="NhaC_Na-H+_Antiporter"/>
</dbReference>
<dbReference type="Proteomes" id="UP000027665">
    <property type="component" value="Unassembled WGS sequence"/>
</dbReference>
<dbReference type="PANTHER" id="PTHR33451">
    <property type="entry name" value="MALATE-2H(+)/NA(+)-LACTATE ANTIPORTER"/>
    <property type="match status" value="1"/>
</dbReference>
<feature type="transmembrane region" description="Helical" evidence="9">
    <location>
        <begin position="266"/>
        <end position="286"/>
    </location>
</feature>
<dbReference type="eggNOG" id="COG1757">
    <property type="taxonomic scope" value="Bacteria"/>
</dbReference>
<feature type="transmembrane region" description="Helical" evidence="9">
    <location>
        <begin position="90"/>
        <end position="107"/>
    </location>
</feature>
<dbReference type="NCBIfam" id="TIGR00931">
    <property type="entry name" value="antiport_nhaC"/>
    <property type="match status" value="1"/>
</dbReference>
<sequence length="517" mass="54637">MTQETAREPKAPSLLLSVLVFLVVAALIGMAVLYWETDIHLVLIFGALFAGCVGVFYLGNPYSKIEKGVIDGIMVGMQACLILYTVGPLIGSWICSGVVPSMIYYGLSILSPSIFLLATLLICSIVSLATGTSWGTAGTVGIAILGIAVGLGVPAPMTAGIIICGGYFGDKMSPLSDTTNLAPAVAGTDLFQHIRAMCWTSGPTYCIVVVITLVLGFRYAGGQLDYAKIDAIKTLLAAEFWINPVTLIAPVAVIALSAMRKPAIPALWVGVVIAVIFALFQGNSFGDLLGIMQDGYSPALSADIAGAGEDAAALAKLLAENNITLDPKIVAEAANDIVSLMERGGLQSMNWTISLILCAFSFGCTMDSCGFLKVMLNAIMKPVKSVGGLVVAVIASCFICDLFLGDQYLSIAMPGTMFKSEFDRVGLHPRMLSRSLEDCGTLVSVLIPWNTCGAYHAGVLGVPTFQYLPFAFFNYLNPIIAIAMTYLGIGIFWRGKDGEPVKGGKTRPAELGERVAF</sequence>
<evidence type="ECO:0000256" key="9">
    <source>
        <dbReference type="SAM" id="Phobius"/>
    </source>
</evidence>
<protein>
    <submittedName>
        <fullName evidence="11">Sodium:proton antiporter</fullName>
    </submittedName>
</protein>
<dbReference type="GO" id="GO:0005886">
    <property type="term" value="C:plasma membrane"/>
    <property type="evidence" value="ECO:0007669"/>
    <property type="project" value="UniProtKB-SubCell"/>
</dbReference>
<feature type="domain" description="Na+/H+ antiporter NhaC-like C-terminal" evidence="10">
    <location>
        <begin position="333"/>
        <end position="489"/>
    </location>
</feature>
<keyword evidence="5 9" id="KW-0812">Transmembrane</keyword>
<evidence type="ECO:0000256" key="6">
    <source>
        <dbReference type="ARBA" id="ARBA00022989"/>
    </source>
</evidence>
<feature type="transmembrane region" description="Helical" evidence="9">
    <location>
        <begin position="140"/>
        <end position="168"/>
    </location>
</feature>
<dbReference type="PANTHER" id="PTHR33451:SF3">
    <property type="entry name" value="MALATE-2H(+)_NA(+)-LACTATE ANTIPORTER"/>
    <property type="match status" value="1"/>
</dbReference>
<evidence type="ECO:0000256" key="3">
    <source>
        <dbReference type="ARBA" id="ARBA00022449"/>
    </source>
</evidence>
<feature type="transmembrane region" description="Helical" evidence="9">
    <location>
        <begin position="114"/>
        <end position="134"/>
    </location>
</feature>
<dbReference type="RefSeq" id="WP_037974145.1">
    <property type="nucleotide sequence ID" value="NZ_CAMETI010000019.1"/>
</dbReference>
<feature type="transmembrane region" description="Helical" evidence="9">
    <location>
        <begin position="12"/>
        <end position="35"/>
    </location>
</feature>
<feature type="transmembrane region" description="Helical" evidence="9">
    <location>
        <begin position="202"/>
        <end position="220"/>
    </location>
</feature>
<dbReference type="EMBL" id="JMKI01000003">
    <property type="protein sequence ID" value="KEJ93436.1"/>
    <property type="molecule type" value="Genomic_DNA"/>
</dbReference>
<feature type="transmembrane region" description="Helical" evidence="9">
    <location>
        <begin position="472"/>
        <end position="493"/>
    </location>
</feature>
<dbReference type="Pfam" id="PF03553">
    <property type="entry name" value="Na_H_antiporter"/>
    <property type="match status" value="2"/>
</dbReference>
<dbReference type="InterPro" id="IPR004770">
    <property type="entry name" value="Na/H_antiport_NhaC"/>
</dbReference>
<keyword evidence="4" id="KW-1003">Cell membrane</keyword>
<keyword evidence="3" id="KW-0050">Antiport</keyword>
<evidence type="ECO:0000256" key="8">
    <source>
        <dbReference type="ARBA" id="ARBA00038435"/>
    </source>
</evidence>
<keyword evidence="6 9" id="KW-1133">Transmembrane helix</keyword>
<comment type="caution">
    <text evidence="11">The sequence shown here is derived from an EMBL/GenBank/DDBJ whole genome shotgun (WGS) entry which is preliminary data.</text>
</comment>
<gene>
    <name evidence="11" type="ORF">EH55_03975</name>
</gene>
<evidence type="ECO:0000256" key="7">
    <source>
        <dbReference type="ARBA" id="ARBA00023136"/>
    </source>
</evidence>
<evidence type="ECO:0000256" key="2">
    <source>
        <dbReference type="ARBA" id="ARBA00022448"/>
    </source>
</evidence>
<comment type="similarity">
    <text evidence="8">Belongs to the NhaC Na(+)/H(+) (TC 2.A.35) antiporter family.</text>
</comment>
<keyword evidence="2" id="KW-0813">Transport</keyword>
<keyword evidence="7 9" id="KW-0472">Membrane</keyword>
<feature type="domain" description="Na+/H+ antiporter NhaC-like C-terminal" evidence="10">
    <location>
        <begin position="167"/>
        <end position="298"/>
    </location>
</feature>
<proteinExistence type="inferred from homology"/>
<keyword evidence="12" id="KW-1185">Reference proteome</keyword>
<evidence type="ECO:0000313" key="11">
    <source>
        <dbReference type="EMBL" id="KEJ93436.1"/>
    </source>
</evidence>
<comment type="subcellular location">
    <subcellularLocation>
        <location evidence="1">Cell membrane</location>
        <topology evidence="1">Multi-pass membrane protein</topology>
    </subcellularLocation>
</comment>
<feature type="transmembrane region" description="Helical" evidence="9">
    <location>
        <begin position="41"/>
        <end position="59"/>
    </location>
</feature>
<evidence type="ECO:0000256" key="5">
    <source>
        <dbReference type="ARBA" id="ARBA00022692"/>
    </source>
</evidence>
<dbReference type="PATRIC" id="fig|2754.20.peg.2435"/>
<evidence type="ECO:0000256" key="1">
    <source>
        <dbReference type="ARBA" id="ARBA00004651"/>
    </source>
</evidence>
<dbReference type="OrthoDB" id="9762978at2"/>
<dbReference type="InterPro" id="IPR018461">
    <property type="entry name" value="Na/H_Antiport_NhaC-like_C"/>
</dbReference>
<accession>A0A073IVD8</accession>
<feature type="transmembrane region" description="Helical" evidence="9">
    <location>
        <begin position="240"/>
        <end position="259"/>
    </location>
</feature>
<evidence type="ECO:0000259" key="10">
    <source>
        <dbReference type="Pfam" id="PF03553"/>
    </source>
</evidence>
<evidence type="ECO:0000313" key="12">
    <source>
        <dbReference type="Proteomes" id="UP000027665"/>
    </source>
</evidence>